<protein>
    <submittedName>
        <fullName evidence="2">IS630 family transposase</fullName>
    </submittedName>
</protein>
<reference evidence="2 3" key="1">
    <citation type="submission" date="2018-07" db="EMBL/GenBank/DDBJ databases">
        <title>The draft genome of Phyllobacterium salinisoli.</title>
        <authorList>
            <person name="Liu L."/>
            <person name="Li L."/>
            <person name="Zhang X."/>
            <person name="Liang L."/>
        </authorList>
    </citation>
    <scope>NUCLEOTIDE SEQUENCE [LARGE SCALE GENOMIC DNA]</scope>
    <source>
        <strain evidence="2 3">LLAN61</strain>
    </source>
</reference>
<feature type="non-terminal residue" evidence="2">
    <location>
        <position position="1"/>
    </location>
</feature>
<sequence length="41" mass="4718">AAINRFVKEHNLEPKPFIWKANPDKIIAAVKRGHQTLESIH</sequence>
<gene>
    <name evidence="2" type="ORF">DUT91_24680</name>
    <name evidence="1" type="ORF">DUT91_25435</name>
</gene>
<evidence type="ECO:0000313" key="2">
    <source>
        <dbReference type="EMBL" id="RCS21364.1"/>
    </source>
</evidence>
<dbReference type="AlphaFoldDB" id="A0A368JWW3"/>
<proteinExistence type="predicted"/>
<comment type="caution">
    <text evidence="2">The sequence shown here is derived from an EMBL/GenBank/DDBJ whole genome shotgun (WGS) entry which is preliminary data.</text>
</comment>
<evidence type="ECO:0000313" key="1">
    <source>
        <dbReference type="EMBL" id="RCS15694.1"/>
    </source>
</evidence>
<dbReference type="Proteomes" id="UP000253420">
    <property type="component" value="Unassembled WGS sequence"/>
</dbReference>
<evidence type="ECO:0000313" key="3">
    <source>
        <dbReference type="Proteomes" id="UP000253420"/>
    </source>
</evidence>
<name>A0A368JWW3_9HYPH</name>
<accession>A0A368JWW3</accession>
<dbReference type="EMBL" id="QOZG01000058">
    <property type="protein sequence ID" value="RCS21364.1"/>
    <property type="molecule type" value="Genomic_DNA"/>
</dbReference>
<organism evidence="2 3">
    <name type="scientific">Phyllobacterium salinisoli</name>
    <dbReference type="NCBI Taxonomy" id="1899321"/>
    <lineage>
        <taxon>Bacteria</taxon>
        <taxon>Pseudomonadati</taxon>
        <taxon>Pseudomonadota</taxon>
        <taxon>Alphaproteobacteria</taxon>
        <taxon>Hyphomicrobiales</taxon>
        <taxon>Phyllobacteriaceae</taxon>
        <taxon>Phyllobacterium</taxon>
    </lineage>
</organism>
<keyword evidence="3" id="KW-1185">Reference proteome</keyword>
<dbReference type="EMBL" id="QOZG01000179">
    <property type="protein sequence ID" value="RCS15694.1"/>
    <property type="molecule type" value="Genomic_DNA"/>
</dbReference>